<proteinExistence type="predicted"/>
<gene>
    <name evidence="3" type="ORF">GXM_04245</name>
</gene>
<dbReference type="SUPFAM" id="SSF50346">
    <property type="entry name" value="PRC-barrel domain"/>
    <property type="match status" value="2"/>
</dbReference>
<feature type="compositionally biased region" description="Polar residues" evidence="1">
    <location>
        <begin position="184"/>
        <end position="210"/>
    </location>
</feature>
<evidence type="ECO:0000313" key="4">
    <source>
        <dbReference type="Proteomes" id="UP000326678"/>
    </source>
</evidence>
<dbReference type="AlphaFoldDB" id="A0A5P8W2D1"/>
<feature type="domain" description="PRC-barrel" evidence="2">
    <location>
        <begin position="93"/>
        <end position="158"/>
    </location>
</feature>
<dbReference type="InterPro" id="IPR011033">
    <property type="entry name" value="PRC_barrel-like_sf"/>
</dbReference>
<dbReference type="RefSeq" id="WP_152589552.1">
    <property type="nucleotide sequence ID" value="NZ_CP045226.1"/>
</dbReference>
<dbReference type="KEGG" id="nsh:GXM_04245"/>
<evidence type="ECO:0000313" key="3">
    <source>
        <dbReference type="EMBL" id="QFS46764.1"/>
    </source>
</evidence>
<name>A0A5P8W2D1_9NOSO</name>
<keyword evidence="4" id="KW-1185">Reference proteome</keyword>
<dbReference type="EMBL" id="CP045226">
    <property type="protein sequence ID" value="QFS46764.1"/>
    <property type="molecule type" value="Genomic_DNA"/>
</dbReference>
<dbReference type="Gene3D" id="1.20.120.20">
    <property type="entry name" value="Apolipoprotein"/>
    <property type="match status" value="1"/>
</dbReference>
<reference evidence="3 4" key="1">
    <citation type="submission" date="2019-10" db="EMBL/GenBank/DDBJ databases">
        <title>Genomic and transcriptomic insights into the perfect genentic adaptation of a filamentous nitrogen-fixing cyanobacterium to rice fields.</title>
        <authorList>
            <person name="Chen Z."/>
        </authorList>
    </citation>
    <scope>NUCLEOTIDE SEQUENCE [LARGE SCALE GENOMIC DNA]</scope>
    <source>
        <strain evidence="3">CCNUC1</strain>
    </source>
</reference>
<evidence type="ECO:0000259" key="2">
    <source>
        <dbReference type="Pfam" id="PF05239"/>
    </source>
</evidence>
<feature type="region of interest" description="Disordered" evidence="1">
    <location>
        <begin position="238"/>
        <end position="257"/>
    </location>
</feature>
<evidence type="ECO:0000256" key="1">
    <source>
        <dbReference type="SAM" id="MobiDB-lite"/>
    </source>
</evidence>
<dbReference type="Pfam" id="PF05239">
    <property type="entry name" value="PRC"/>
    <property type="match status" value="2"/>
</dbReference>
<sequence>MRKGSDVIDKVVVTSDKGQKIQRILDLIFDHKRNQLLGFLVEEKGLFRDAKVIPLQEVQAIGSDAIIVKSKASIVKAHRVPAIKEILHQNIVLRGTRILTTEGLYLGGLVDLFFDEHSGLVEGYEVSGGVFADAYSGRSFVPAPEALIIGDDVAFVPPETAQMMEEQVGGIRGAVQATEDRFQESAQTANRRLQSASQNAGEQLQSSVENVNRRLQSASQNAGEQLQSSVENVNRRLQSASQNAGEQLQAATDGTSSKLQDLNRNAAASLTNNLVDPAEQKVYVIGKHVERDVLTPDGSVLLPQGQEVTLVDAEAAARMGILDQLYRATGGSLTANISRNLQAATESTSNRIGSATMSGAANLRHSVNGLAAQAMQQARGRRILQTVRADDGLIIAASGQIVTESVLTRAQTYGKQAELLNAAGVALATAVRSTTSDTWLETKVQLRQGTSVAQENLNTFWQALKQKAEMLQKRSTRAMRKQRIELALGRPVTRVILDPEDNVILNVGELITHCAVRQAEEGGVLNILLSSVYIKEPEISGQDMRAQEHGMAALSHHHNGRSQLEAKSISVI</sequence>
<feature type="domain" description="PRC-barrel" evidence="2">
    <location>
        <begin position="3"/>
        <end position="71"/>
    </location>
</feature>
<dbReference type="InterPro" id="IPR027275">
    <property type="entry name" value="PRC-brl_dom"/>
</dbReference>
<protein>
    <recommendedName>
        <fullName evidence="2">PRC-barrel domain-containing protein</fullName>
    </recommendedName>
</protein>
<dbReference type="Proteomes" id="UP000326678">
    <property type="component" value="Chromosome Gxm1"/>
</dbReference>
<dbReference type="Gene3D" id="2.30.30.240">
    <property type="entry name" value="PRC-barrel domain"/>
    <property type="match status" value="1"/>
</dbReference>
<organism evidence="3 4">
    <name type="scientific">Nostoc sphaeroides CCNUC1</name>
    <dbReference type="NCBI Taxonomy" id="2653204"/>
    <lineage>
        <taxon>Bacteria</taxon>
        <taxon>Bacillati</taxon>
        <taxon>Cyanobacteriota</taxon>
        <taxon>Cyanophyceae</taxon>
        <taxon>Nostocales</taxon>
        <taxon>Nostocaceae</taxon>
        <taxon>Nostoc</taxon>
    </lineage>
</organism>
<accession>A0A5P8W2D1</accession>
<feature type="region of interest" description="Disordered" evidence="1">
    <location>
        <begin position="182"/>
        <end position="210"/>
    </location>
</feature>
<dbReference type="SUPFAM" id="SSF58113">
    <property type="entry name" value="Apolipoprotein A-I"/>
    <property type="match status" value="1"/>
</dbReference>